<evidence type="ECO:0000256" key="1">
    <source>
        <dbReference type="SAM" id="SignalP"/>
    </source>
</evidence>
<name>A0A137NXA5_CONC2</name>
<sequence length="211" mass="23182">MNLYSIIATLLATSVSADYYYGGNPGFLQPAASYYSPAYAPSYLGSDDPQPGDKCYHGNQRNVAPATQAPYPPCWYKQGDGAWACFNKVNGQCPWGGAKNPPGSGGNNNVCYYGNQRNVPPATKAPYPPCWYKQSDGAWACFDKVNGQCPWGGAVDPQASAYLNAPSNYNRRPFCYNGAQRNSINYGPNWPECWYRPNGQDWDCYSKVNGQ</sequence>
<evidence type="ECO:0000313" key="3">
    <source>
        <dbReference type="Proteomes" id="UP000070444"/>
    </source>
</evidence>
<keyword evidence="1" id="KW-0732">Signal</keyword>
<dbReference type="EMBL" id="KQ964634">
    <property type="protein sequence ID" value="KXN67480.1"/>
    <property type="molecule type" value="Genomic_DNA"/>
</dbReference>
<keyword evidence="3" id="KW-1185">Reference proteome</keyword>
<feature type="non-terminal residue" evidence="2">
    <location>
        <position position="211"/>
    </location>
</feature>
<proteinExistence type="predicted"/>
<protein>
    <recommendedName>
        <fullName evidence="4">Secreted protein</fullName>
    </recommendedName>
</protein>
<reference evidence="2 3" key="1">
    <citation type="journal article" date="2015" name="Genome Biol. Evol.">
        <title>Phylogenomic analyses indicate that early fungi evolved digesting cell walls of algal ancestors of land plants.</title>
        <authorList>
            <person name="Chang Y."/>
            <person name="Wang S."/>
            <person name="Sekimoto S."/>
            <person name="Aerts A.L."/>
            <person name="Choi C."/>
            <person name="Clum A."/>
            <person name="LaButti K.M."/>
            <person name="Lindquist E.A."/>
            <person name="Yee Ngan C."/>
            <person name="Ohm R.A."/>
            <person name="Salamov A.A."/>
            <person name="Grigoriev I.V."/>
            <person name="Spatafora J.W."/>
            <person name="Berbee M.L."/>
        </authorList>
    </citation>
    <scope>NUCLEOTIDE SEQUENCE [LARGE SCALE GENOMIC DNA]</scope>
    <source>
        <strain evidence="2 3">NRRL 28638</strain>
    </source>
</reference>
<evidence type="ECO:0000313" key="2">
    <source>
        <dbReference type="EMBL" id="KXN67480.1"/>
    </source>
</evidence>
<evidence type="ECO:0008006" key="4">
    <source>
        <dbReference type="Google" id="ProtNLM"/>
    </source>
</evidence>
<feature type="signal peptide" evidence="1">
    <location>
        <begin position="1"/>
        <end position="17"/>
    </location>
</feature>
<gene>
    <name evidence="2" type="ORF">CONCODRAFT_10452</name>
</gene>
<feature type="chain" id="PRO_5007294259" description="Secreted protein" evidence="1">
    <location>
        <begin position="18"/>
        <end position="211"/>
    </location>
</feature>
<accession>A0A137NXA5</accession>
<dbReference type="AlphaFoldDB" id="A0A137NXA5"/>
<dbReference type="Proteomes" id="UP000070444">
    <property type="component" value="Unassembled WGS sequence"/>
</dbReference>
<organism evidence="2 3">
    <name type="scientific">Conidiobolus coronatus (strain ATCC 28846 / CBS 209.66 / NRRL 28638)</name>
    <name type="common">Delacroixia coronata</name>
    <dbReference type="NCBI Taxonomy" id="796925"/>
    <lineage>
        <taxon>Eukaryota</taxon>
        <taxon>Fungi</taxon>
        <taxon>Fungi incertae sedis</taxon>
        <taxon>Zoopagomycota</taxon>
        <taxon>Entomophthoromycotina</taxon>
        <taxon>Entomophthoromycetes</taxon>
        <taxon>Entomophthorales</taxon>
        <taxon>Ancylistaceae</taxon>
        <taxon>Conidiobolus</taxon>
    </lineage>
</organism>